<keyword evidence="11" id="KW-1185">Reference proteome</keyword>
<evidence type="ECO:0000256" key="6">
    <source>
        <dbReference type="ARBA" id="ARBA00022842"/>
    </source>
</evidence>
<dbReference type="CDD" id="cd18746">
    <property type="entry name" value="PIN_VapC4-5_FitB-like"/>
    <property type="match status" value="1"/>
</dbReference>
<evidence type="ECO:0000256" key="8">
    <source>
        <dbReference type="HAMAP-Rule" id="MF_00265"/>
    </source>
</evidence>
<dbReference type="PANTHER" id="PTHR33653:SF1">
    <property type="entry name" value="RIBONUCLEASE VAPC2"/>
    <property type="match status" value="1"/>
</dbReference>
<evidence type="ECO:0000313" key="10">
    <source>
        <dbReference type="EMBL" id="RNJ49841.1"/>
    </source>
</evidence>
<dbReference type="InterPro" id="IPR022907">
    <property type="entry name" value="VapC_family"/>
</dbReference>
<evidence type="ECO:0000256" key="7">
    <source>
        <dbReference type="ARBA" id="ARBA00038093"/>
    </source>
</evidence>
<keyword evidence="6 8" id="KW-0460">Magnesium</keyword>
<feature type="binding site" evidence="8">
    <location>
        <position position="6"/>
    </location>
    <ligand>
        <name>Mg(2+)</name>
        <dbReference type="ChEBI" id="CHEBI:18420"/>
    </ligand>
</feature>
<evidence type="ECO:0000259" key="9">
    <source>
        <dbReference type="Pfam" id="PF01850"/>
    </source>
</evidence>
<dbReference type="Gene3D" id="3.40.50.1010">
    <property type="entry name" value="5'-nuclease"/>
    <property type="match status" value="1"/>
</dbReference>
<protein>
    <recommendedName>
        <fullName evidence="8">Ribonuclease VapC</fullName>
        <shortName evidence="8">RNase VapC</shortName>
        <ecNumber evidence="8">3.1.-.-</ecNumber>
    </recommendedName>
    <alternativeName>
        <fullName evidence="8">Toxin VapC</fullName>
    </alternativeName>
</protein>
<evidence type="ECO:0000256" key="1">
    <source>
        <dbReference type="ARBA" id="ARBA00001946"/>
    </source>
</evidence>
<proteinExistence type="inferred from homology"/>
<evidence type="ECO:0000256" key="4">
    <source>
        <dbReference type="ARBA" id="ARBA00022723"/>
    </source>
</evidence>
<dbReference type="SUPFAM" id="SSF88723">
    <property type="entry name" value="PIN domain-like"/>
    <property type="match status" value="1"/>
</dbReference>
<dbReference type="RefSeq" id="WP_123175804.1">
    <property type="nucleotide sequence ID" value="NZ_QWDD01000001.1"/>
</dbReference>
<comment type="similarity">
    <text evidence="7 8">Belongs to the PINc/VapC protein family.</text>
</comment>
<keyword evidence="5 8" id="KW-0378">Hydrolase</keyword>
<evidence type="ECO:0000256" key="5">
    <source>
        <dbReference type="ARBA" id="ARBA00022801"/>
    </source>
</evidence>
<dbReference type="HAMAP" id="MF_00265">
    <property type="entry name" value="VapC_Nob1"/>
    <property type="match status" value="1"/>
</dbReference>
<comment type="cofactor">
    <cofactor evidence="1 8">
        <name>Mg(2+)</name>
        <dbReference type="ChEBI" id="CHEBI:18420"/>
    </cofactor>
</comment>
<dbReference type="OrthoDB" id="9804823at2"/>
<feature type="domain" description="PIN" evidence="9">
    <location>
        <begin position="4"/>
        <end position="122"/>
    </location>
</feature>
<dbReference type="Proteomes" id="UP000268623">
    <property type="component" value="Unassembled WGS sequence"/>
</dbReference>
<dbReference type="GO" id="GO:0016787">
    <property type="term" value="F:hydrolase activity"/>
    <property type="evidence" value="ECO:0007669"/>
    <property type="project" value="UniProtKB-KW"/>
</dbReference>
<evidence type="ECO:0000256" key="3">
    <source>
        <dbReference type="ARBA" id="ARBA00022722"/>
    </source>
</evidence>
<dbReference type="GO" id="GO:0090729">
    <property type="term" value="F:toxin activity"/>
    <property type="evidence" value="ECO:0007669"/>
    <property type="project" value="UniProtKB-KW"/>
</dbReference>
<gene>
    <name evidence="8" type="primary">vapC</name>
    <name evidence="10" type="ORF">D1O30_09775</name>
</gene>
<feature type="binding site" evidence="8">
    <location>
        <position position="102"/>
    </location>
    <ligand>
        <name>Mg(2+)</name>
        <dbReference type="ChEBI" id="CHEBI:18420"/>
    </ligand>
</feature>
<reference evidence="10 11" key="1">
    <citation type="submission" date="2018-08" db="EMBL/GenBank/DDBJ databases">
        <title>Genome sequence of Methylocystis hirsuta CSC1, a methanotroph able to accumulate PHAs.</title>
        <authorList>
            <person name="Bordel S."/>
            <person name="Rodriguez E."/>
            <person name="Gancedo J."/>
            <person name="Munoz R."/>
        </authorList>
    </citation>
    <scope>NUCLEOTIDE SEQUENCE [LARGE SCALE GENOMIC DNA]</scope>
    <source>
        <strain evidence="10 11">CSC1</strain>
    </source>
</reference>
<keyword evidence="2 8" id="KW-1277">Toxin-antitoxin system</keyword>
<dbReference type="PANTHER" id="PTHR33653">
    <property type="entry name" value="RIBONUCLEASE VAPC2"/>
    <property type="match status" value="1"/>
</dbReference>
<dbReference type="Pfam" id="PF01850">
    <property type="entry name" value="PIN"/>
    <property type="match status" value="1"/>
</dbReference>
<dbReference type="InterPro" id="IPR029060">
    <property type="entry name" value="PIN-like_dom_sf"/>
</dbReference>
<keyword evidence="8" id="KW-0800">Toxin</keyword>
<keyword evidence="4 8" id="KW-0479">Metal-binding</keyword>
<dbReference type="AlphaFoldDB" id="A0A3M9XPA5"/>
<evidence type="ECO:0000256" key="2">
    <source>
        <dbReference type="ARBA" id="ARBA00022649"/>
    </source>
</evidence>
<keyword evidence="3 8" id="KW-0540">Nuclease</keyword>
<dbReference type="GO" id="GO:0000287">
    <property type="term" value="F:magnesium ion binding"/>
    <property type="evidence" value="ECO:0007669"/>
    <property type="project" value="UniProtKB-UniRule"/>
</dbReference>
<comment type="function">
    <text evidence="8">Toxic component of a toxin-antitoxin (TA) system. An RNase.</text>
</comment>
<name>A0A3M9XPA5_9HYPH</name>
<dbReference type="InterPro" id="IPR002716">
    <property type="entry name" value="PIN_dom"/>
</dbReference>
<evidence type="ECO:0000313" key="11">
    <source>
        <dbReference type="Proteomes" id="UP000268623"/>
    </source>
</evidence>
<dbReference type="GO" id="GO:0004540">
    <property type="term" value="F:RNA nuclease activity"/>
    <property type="evidence" value="ECO:0007669"/>
    <property type="project" value="InterPro"/>
</dbReference>
<accession>A0A3M9XPA5</accession>
<sequence length="141" mass="15532">MKFLLDTNVISELRKGTRAHPNVAAWTQSVDPLDLGTSVLVLAEIRRGVELKRLKDPTQAERLDAWFARMRDKLEDRVLPVDEAVADCWARLNIPNPLSFVDGLMAATALARGLVLVTRNIRDIAVTGAKFLDPFAGPGEA</sequence>
<organism evidence="10 11">
    <name type="scientific">Methylocystis hirsuta</name>
    <dbReference type="NCBI Taxonomy" id="369798"/>
    <lineage>
        <taxon>Bacteria</taxon>
        <taxon>Pseudomonadati</taxon>
        <taxon>Pseudomonadota</taxon>
        <taxon>Alphaproteobacteria</taxon>
        <taxon>Hyphomicrobiales</taxon>
        <taxon>Methylocystaceae</taxon>
        <taxon>Methylocystis</taxon>
    </lineage>
</organism>
<dbReference type="EMBL" id="QWDD01000001">
    <property type="protein sequence ID" value="RNJ49841.1"/>
    <property type="molecule type" value="Genomic_DNA"/>
</dbReference>
<comment type="caution">
    <text evidence="10">The sequence shown here is derived from an EMBL/GenBank/DDBJ whole genome shotgun (WGS) entry which is preliminary data.</text>
</comment>
<dbReference type="InterPro" id="IPR050556">
    <property type="entry name" value="Type_II_TA_system_RNase"/>
</dbReference>
<dbReference type="EC" id="3.1.-.-" evidence="8"/>